<keyword evidence="3" id="KW-0805">Transcription regulation</keyword>
<organism evidence="9 10">
    <name type="scientific">Cronartium quercuum f. sp. fusiforme G11</name>
    <dbReference type="NCBI Taxonomy" id="708437"/>
    <lineage>
        <taxon>Eukaryota</taxon>
        <taxon>Fungi</taxon>
        <taxon>Dikarya</taxon>
        <taxon>Basidiomycota</taxon>
        <taxon>Pucciniomycotina</taxon>
        <taxon>Pucciniomycetes</taxon>
        <taxon>Pucciniales</taxon>
        <taxon>Coleosporiaceae</taxon>
        <taxon>Cronartium</taxon>
    </lineage>
</organism>
<evidence type="ECO:0000313" key="9">
    <source>
        <dbReference type="EMBL" id="KAG0145370.1"/>
    </source>
</evidence>
<evidence type="ECO:0000256" key="4">
    <source>
        <dbReference type="ARBA" id="ARBA00023163"/>
    </source>
</evidence>
<evidence type="ECO:0000313" key="10">
    <source>
        <dbReference type="Proteomes" id="UP000886653"/>
    </source>
</evidence>
<dbReference type="GO" id="GO:0000785">
    <property type="term" value="C:chromatin"/>
    <property type="evidence" value="ECO:0007669"/>
    <property type="project" value="TreeGrafter"/>
</dbReference>
<dbReference type="Gene3D" id="2.60.40.1490">
    <property type="entry name" value="Histone chaperone ASF1-like"/>
    <property type="match status" value="1"/>
</dbReference>
<reference evidence="9" key="1">
    <citation type="submission" date="2013-11" db="EMBL/GenBank/DDBJ databases">
        <title>Genome sequence of the fusiform rust pathogen reveals effectors for host alternation and coevolution with pine.</title>
        <authorList>
            <consortium name="DOE Joint Genome Institute"/>
            <person name="Smith K."/>
            <person name="Pendleton A."/>
            <person name="Kubisiak T."/>
            <person name="Anderson C."/>
            <person name="Salamov A."/>
            <person name="Aerts A."/>
            <person name="Riley R."/>
            <person name="Clum A."/>
            <person name="Lindquist E."/>
            <person name="Ence D."/>
            <person name="Campbell M."/>
            <person name="Kronenberg Z."/>
            <person name="Feau N."/>
            <person name="Dhillon B."/>
            <person name="Hamelin R."/>
            <person name="Burleigh J."/>
            <person name="Smith J."/>
            <person name="Yandell M."/>
            <person name="Nelson C."/>
            <person name="Grigoriev I."/>
            <person name="Davis J."/>
        </authorList>
    </citation>
    <scope>NUCLEOTIDE SEQUENCE</scope>
    <source>
        <strain evidence="9">G11</strain>
    </source>
</reference>
<comment type="similarity">
    <text evidence="2">Belongs to the ASF1 family.</text>
</comment>
<dbReference type="InterPro" id="IPR036747">
    <property type="entry name" value="ASF1-like_sf"/>
</dbReference>
<comment type="subcellular location">
    <subcellularLocation>
        <location evidence="1">Nucleus</location>
    </subcellularLocation>
</comment>
<dbReference type="GO" id="GO:0042393">
    <property type="term" value="F:histone binding"/>
    <property type="evidence" value="ECO:0007669"/>
    <property type="project" value="TreeGrafter"/>
</dbReference>
<evidence type="ECO:0000256" key="7">
    <source>
        <dbReference type="ARBA" id="ARBA00032776"/>
    </source>
</evidence>
<comment type="caution">
    <text evidence="9">The sequence shown here is derived from an EMBL/GenBank/DDBJ whole genome shotgun (WGS) entry which is preliminary data.</text>
</comment>
<dbReference type="GO" id="GO:0006335">
    <property type="term" value="P:DNA replication-dependent chromatin assembly"/>
    <property type="evidence" value="ECO:0007669"/>
    <property type="project" value="TreeGrafter"/>
</dbReference>
<keyword evidence="6" id="KW-0539">Nucleus</keyword>
<feature type="compositionally biased region" description="Polar residues" evidence="8">
    <location>
        <begin position="228"/>
        <end position="248"/>
    </location>
</feature>
<dbReference type="Proteomes" id="UP000886653">
    <property type="component" value="Unassembled WGS sequence"/>
</dbReference>
<dbReference type="OrthoDB" id="29755at2759"/>
<dbReference type="InterPro" id="IPR006818">
    <property type="entry name" value="ASF1-like"/>
</dbReference>
<dbReference type="PANTHER" id="PTHR12040:SF0">
    <property type="entry name" value="HISTONE CHAPERONE ASF1"/>
    <property type="match status" value="1"/>
</dbReference>
<evidence type="ECO:0000256" key="1">
    <source>
        <dbReference type="ARBA" id="ARBA00004123"/>
    </source>
</evidence>
<keyword evidence="5" id="KW-0143">Chaperone</keyword>
<dbReference type="GO" id="GO:0005634">
    <property type="term" value="C:nucleus"/>
    <property type="evidence" value="ECO:0007669"/>
    <property type="project" value="UniProtKB-SubCell"/>
</dbReference>
<accession>A0A9P6NKR7</accession>
<gene>
    <name evidence="9" type="ORF">CROQUDRAFT_658824</name>
</gene>
<dbReference type="EMBL" id="MU167278">
    <property type="protein sequence ID" value="KAG0145370.1"/>
    <property type="molecule type" value="Genomic_DNA"/>
</dbReference>
<evidence type="ECO:0000256" key="3">
    <source>
        <dbReference type="ARBA" id="ARBA00023015"/>
    </source>
</evidence>
<dbReference type="Pfam" id="PF04729">
    <property type="entry name" value="ASF1_hist_chap"/>
    <property type="match status" value="1"/>
</dbReference>
<evidence type="ECO:0000256" key="6">
    <source>
        <dbReference type="ARBA" id="ARBA00023242"/>
    </source>
</evidence>
<keyword evidence="10" id="KW-1185">Reference proteome</keyword>
<dbReference type="SUPFAM" id="SSF101546">
    <property type="entry name" value="ASF1-like"/>
    <property type="match status" value="1"/>
</dbReference>
<name>A0A9P6NKR7_9BASI</name>
<proteinExistence type="inferred from homology"/>
<evidence type="ECO:0000256" key="5">
    <source>
        <dbReference type="ARBA" id="ARBA00023186"/>
    </source>
</evidence>
<evidence type="ECO:0000256" key="2">
    <source>
        <dbReference type="ARBA" id="ARBA00006051"/>
    </source>
</evidence>
<feature type="region of interest" description="Disordered" evidence="8">
    <location>
        <begin position="227"/>
        <end position="248"/>
    </location>
</feature>
<protein>
    <recommendedName>
        <fullName evidence="7">Anti-silencing function protein 1</fullName>
    </recommendedName>
</protein>
<keyword evidence="4" id="KW-0804">Transcription</keyword>
<dbReference type="PANTHER" id="PTHR12040">
    <property type="entry name" value="ANTI-SILENCING PROTEIN 1"/>
    <property type="match status" value="1"/>
</dbReference>
<sequence>MSIVNITDIAVLHNPAKFTDPYQFKITFECIAPLEDDIEWKLIYVGSAENTDKDQELDTCMVGPVPVGVNSFAFEAAAPDPSRIPASDLVGLTVILLTASYKNKEFVRVGYYVNTEYDDPELRALYSESDLVSEEMIKARPNPPIVSKLVRNVLAEKPRVTRFKITWDAPLLPAATPILPVGANAGEVPGDVQPHVAPGAAEPTGTNMFSPVPVEYEARPPAVPLNTGLPQQQIVPDNLSPATNMVTN</sequence>
<evidence type="ECO:0000256" key="8">
    <source>
        <dbReference type="SAM" id="MobiDB-lite"/>
    </source>
</evidence>
<dbReference type="AlphaFoldDB" id="A0A9P6NKR7"/>